<organism evidence="9 10">
    <name type="scientific">Phenylobacterium montanum</name>
    <dbReference type="NCBI Taxonomy" id="2823693"/>
    <lineage>
        <taxon>Bacteria</taxon>
        <taxon>Pseudomonadati</taxon>
        <taxon>Pseudomonadota</taxon>
        <taxon>Alphaproteobacteria</taxon>
        <taxon>Caulobacterales</taxon>
        <taxon>Caulobacteraceae</taxon>
        <taxon>Phenylobacterium</taxon>
    </lineage>
</organism>
<feature type="transmembrane region" description="Helical" evidence="7">
    <location>
        <begin position="12"/>
        <end position="33"/>
    </location>
</feature>
<evidence type="ECO:0000256" key="6">
    <source>
        <dbReference type="SAM" id="MobiDB-lite"/>
    </source>
</evidence>
<gene>
    <name evidence="9" type="primary">mreC</name>
    <name evidence="9" type="ORF">KCG34_09060</name>
</gene>
<dbReference type="Pfam" id="PF04085">
    <property type="entry name" value="MreC"/>
    <property type="match status" value="1"/>
</dbReference>
<dbReference type="GO" id="GO:0005886">
    <property type="term" value="C:plasma membrane"/>
    <property type="evidence" value="ECO:0007669"/>
    <property type="project" value="TreeGrafter"/>
</dbReference>
<proteinExistence type="inferred from homology"/>
<dbReference type="Gene3D" id="2.40.10.350">
    <property type="entry name" value="Rod shape-determining protein MreC, domain 2"/>
    <property type="match status" value="1"/>
</dbReference>
<evidence type="ECO:0000313" key="10">
    <source>
        <dbReference type="Proteomes" id="UP000676409"/>
    </source>
</evidence>
<keyword evidence="7" id="KW-0472">Membrane</keyword>
<evidence type="ECO:0000256" key="2">
    <source>
        <dbReference type="ARBA" id="ARBA00013855"/>
    </source>
</evidence>
<protein>
    <recommendedName>
        <fullName evidence="2">Cell shape-determining protein MreC</fullName>
    </recommendedName>
    <alternativeName>
        <fullName evidence="4">Cell shape protein MreC</fullName>
    </alternativeName>
</protein>
<dbReference type="NCBIfam" id="NF010533">
    <property type="entry name" value="PRK13922.9-5"/>
    <property type="match status" value="1"/>
</dbReference>
<dbReference type="PANTHER" id="PTHR34138:SF1">
    <property type="entry name" value="CELL SHAPE-DETERMINING PROTEIN MREC"/>
    <property type="match status" value="1"/>
</dbReference>
<feature type="region of interest" description="Disordered" evidence="6">
    <location>
        <begin position="306"/>
        <end position="364"/>
    </location>
</feature>
<evidence type="ECO:0000256" key="3">
    <source>
        <dbReference type="ARBA" id="ARBA00022960"/>
    </source>
</evidence>
<evidence type="ECO:0000256" key="5">
    <source>
        <dbReference type="SAM" id="Coils"/>
    </source>
</evidence>
<feature type="compositionally biased region" description="Low complexity" evidence="6">
    <location>
        <begin position="310"/>
        <end position="364"/>
    </location>
</feature>
<feature type="coiled-coil region" evidence="5">
    <location>
        <begin position="90"/>
        <end position="117"/>
    </location>
</feature>
<dbReference type="Gene3D" id="2.40.10.340">
    <property type="entry name" value="Rod shape-determining protein MreC, domain 1"/>
    <property type="match status" value="1"/>
</dbReference>
<dbReference type="InterPro" id="IPR042175">
    <property type="entry name" value="Cell/Rod_MreC_2"/>
</dbReference>
<evidence type="ECO:0000256" key="7">
    <source>
        <dbReference type="SAM" id="Phobius"/>
    </source>
</evidence>
<dbReference type="InterPro" id="IPR007221">
    <property type="entry name" value="MreC"/>
</dbReference>
<evidence type="ECO:0000313" key="9">
    <source>
        <dbReference type="EMBL" id="QUD90717.1"/>
    </source>
</evidence>
<dbReference type="InterPro" id="IPR042177">
    <property type="entry name" value="Cell/Rod_1"/>
</dbReference>
<name>A0A975G553_9CAUL</name>
<evidence type="ECO:0000256" key="1">
    <source>
        <dbReference type="ARBA" id="ARBA00009369"/>
    </source>
</evidence>
<dbReference type="PANTHER" id="PTHR34138">
    <property type="entry name" value="CELL SHAPE-DETERMINING PROTEIN MREC"/>
    <property type="match status" value="1"/>
</dbReference>
<keyword evidence="5" id="KW-0175">Coiled coil</keyword>
<keyword evidence="7" id="KW-1133">Transmembrane helix</keyword>
<dbReference type="Proteomes" id="UP000676409">
    <property type="component" value="Chromosome"/>
</dbReference>
<evidence type="ECO:0000259" key="8">
    <source>
        <dbReference type="Pfam" id="PF04085"/>
    </source>
</evidence>
<reference evidence="9" key="1">
    <citation type="submission" date="2021-04" db="EMBL/GenBank/DDBJ databases">
        <title>The complete genome sequence of Caulobacter sp. S6.</title>
        <authorList>
            <person name="Tang Y."/>
            <person name="Ouyang W."/>
            <person name="Liu Q."/>
            <person name="Huang B."/>
            <person name="Guo Z."/>
            <person name="Lei P."/>
        </authorList>
    </citation>
    <scope>NUCLEOTIDE SEQUENCE</scope>
    <source>
        <strain evidence="9">S6</strain>
    </source>
</reference>
<dbReference type="KEGG" id="caul:KCG34_09060"/>
<evidence type="ECO:0000256" key="4">
    <source>
        <dbReference type="ARBA" id="ARBA00032089"/>
    </source>
</evidence>
<accession>A0A975G553</accession>
<dbReference type="InterPro" id="IPR055342">
    <property type="entry name" value="MreC_beta-barrel_core"/>
</dbReference>
<dbReference type="GO" id="GO:0008360">
    <property type="term" value="P:regulation of cell shape"/>
    <property type="evidence" value="ECO:0007669"/>
    <property type="project" value="UniProtKB-KW"/>
</dbReference>
<keyword evidence="10" id="KW-1185">Reference proteome</keyword>
<keyword evidence="7" id="KW-0812">Transmembrane</keyword>
<dbReference type="AlphaFoldDB" id="A0A975G553"/>
<feature type="domain" description="Rod shape-determining protein MreC beta-barrel core" evidence="8">
    <location>
        <begin position="133"/>
        <end position="272"/>
    </location>
</feature>
<sequence length="364" mass="37880">MRDSHFADLKAPLIWTASVAVLVAGVIAVAILIGDRRETLQAEAYGATKNVVDSVAAPVGGVVSAPVRWTGGGIDAIKGYFFAIGQNQALRKENIELERYRDAAIALNNENQRLRALLNLKTDPPIPMVTGHVVLDARGPFSNTRLADVGSEQGVAIGNPVMSERGLVGRVVGVAHGASRVLLLTDIASRTPVMVDRTNARAILTGEGGPNPKLAYMRGINPVKAGDRILTSGDGGVFPRGLPVGVAVMGLDGNWRVRLDSDFAAIDFVRILKFKDFSQFADQKALGESSLPPLAPAQAEAIKLLEQPKPKASPAATVPAPTGPAPQVSSAPVKPAAKPVTKPAAAPAKPALKPARSAAPGATP</sequence>
<dbReference type="EMBL" id="CP073078">
    <property type="protein sequence ID" value="QUD90717.1"/>
    <property type="molecule type" value="Genomic_DNA"/>
</dbReference>
<keyword evidence="3" id="KW-0133">Cell shape</keyword>
<comment type="similarity">
    <text evidence="1">Belongs to the MreC family.</text>
</comment>